<name>A0A0D7ANQ0_9AGAR</name>
<keyword evidence="2" id="KW-1133">Transmembrane helix</keyword>
<feature type="region of interest" description="Disordered" evidence="1">
    <location>
        <begin position="61"/>
        <end position="99"/>
    </location>
</feature>
<accession>A0A0D7ANQ0</accession>
<reference evidence="3 4" key="1">
    <citation type="journal article" date="2015" name="Fungal Genet. Biol.">
        <title>Evolution of novel wood decay mechanisms in Agaricales revealed by the genome sequences of Fistulina hepatica and Cylindrobasidium torrendii.</title>
        <authorList>
            <person name="Floudas D."/>
            <person name="Held B.W."/>
            <person name="Riley R."/>
            <person name="Nagy L.G."/>
            <person name="Koehler G."/>
            <person name="Ransdell A.S."/>
            <person name="Younus H."/>
            <person name="Chow J."/>
            <person name="Chiniquy J."/>
            <person name="Lipzen A."/>
            <person name="Tritt A."/>
            <person name="Sun H."/>
            <person name="Haridas S."/>
            <person name="LaButti K."/>
            <person name="Ohm R.A."/>
            <person name="Kues U."/>
            <person name="Blanchette R.A."/>
            <person name="Grigoriev I.V."/>
            <person name="Minto R.E."/>
            <person name="Hibbett D.S."/>
        </authorList>
    </citation>
    <scope>NUCLEOTIDE SEQUENCE [LARGE SCALE GENOMIC DNA]</scope>
    <source>
        <strain evidence="3 4">ATCC 64428</strain>
    </source>
</reference>
<keyword evidence="2" id="KW-0812">Transmembrane</keyword>
<sequence length="99" mass="10737">MMVQAAVYAGIAAMIVGSLAVLVSCVVRFTRTLPASHDDSNNNREISFLYRARWRPVMGPPATPVLHRSAGGPLATTQHPEQPDVERQAIGSREGVIDR</sequence>
<evidence type="ECO:0000256" key="1">
    <source>
        <dbReference type="SAM" id="MobiDB-lite"/>
    </source>
</evidence>
<evidence type="ECO:0000313" key="4">
    <source>
        <dbReference type="Proteomes" id="UP000054144"/>
    </source>
</evidence>
<organism evidence="3 4">
    <name type="scientific">Fistulina hepatica ATCC 64428</name>
    <dbReference type="NCBI Taxonomy" id="1128425"/>
    <lineage>
        <taxon>Eukaryota</taxon>
        <taxon>Fungi</taxon>
        <taxon>Dikarya</taxon>
        <taxon>Basidiomycota</taxon>
        <taxon>Agaricomycotina</taxon>
        <taxon>Agaricomycetes</taxon>
        <taxon>Agaricomycetidae</taxon>
        <taxon>Agaricales</taxon>
        <taxon>Fistulinaceae</taxon>
        <taxon>Fistulina</taxon>
    </lineage>
</organism>
<keyword evidence="2" id="KW-0472">Membrane</keyword>
<proteinExistence type="predicted"/>
<protein>
    <submittedName>
        <fullName evidence="3">Uncharacterized protein</fullName>
    </submittedName>
</protein>
<dbReference type="AlphaFoldDB" id="A0A0D7ANQ0"/>
<keyword evidence="4" id="KW-1185">Reference proteome</keyword>
<evidence type="ECO:0000256" key="2">
    <source>
        <dbReference type="SAM" id="Phobius"/>
    </source>
</evidence>
<gene>
    <name evidence="3" type="ORF">FISHEDRAFT_69835</name>
</gene>
<dbReference type="EMBL" id="KN881643">
    <property type="protein sequence ID" value="KIY52413.1"/>
    <property type="molecule type" value="Genomic_DNA"/>
</dbReference>
<feature type="transmembrane region" description="Helical" evidence="2">
    <location>
        <begin position="6"/>
        <end position="27"/>
    </location>
</feature>
<evidence type="ECO:0000313" key="3">
    <source>
        <dbReference type="EMBL" id="KIY52413.1"/>
    </source>
</evidence>
<dbReference type="Proteomes" id="UP000054144">
    <property type="component" value="Unassembled WGS sequence"/>
</dbReference>